<dbReference type="AlphaFoldDB" id="A0A0U5EZA7"/>
<accession>A0A0U5EZA7</accession>
<organism evidence="3 4">
    <name type="scientific">Acetobacter senegalensis</name>
    <dbReference type="NCBI Taxonomy" id="446692"/>
    <lineage>
        <taxon>Bacteria</taxon>
        <taxon>Pseudomonadati</taxon>
        <taxon>Pseudomonadota</taxon>
        <taxon>Alphaproteobacteria</taxon>
        <taxon>Acetobacterales</taxon>
        <taxon>Acetobacteraceae</taxon>
        <taxon>Acetobacter</taxon>
    </lineage>
</organism>
<dbReference type="Proteomes" id="UP000056109">
    <property type="component" value="Plasmid 1P"/>
</dbReference>
<dbReference type="KEGG" id="asz:ASN_1P30"/>
<evidence type="ECO:0000259" key="2">
    <source>
        <dbReference type="Pfam" id="PF10881"/>
    </source>
</evidence>
<dbReference type="InterPro" id="IPR024402">
    <property type="entry name" value="DUF2726"/>
</dbReference>
<geneLocation type="plasmid" evidence="4">
    <name>1P</name>
</geneLocation>
<dbReference type="RefSeq" id="WP_070097778.1">
    <property type="nucleotide sequence ID" value="NZ_LN606601.1"/>
</dbReference>
<keyword evidence="4" id="KW-1185">Reference proteome</keyword>
<gene>
    <name evidence="3" type="ORF">ASN_1P30</name>
</gene>
<proteinExistence type="predicted"/>
<reference evidence="4" key="1">
    <citation type="submission" date="2014-09" db="EMBL/GenBank/DDBJ databases">
        <authorList>
            <person name="Illeghems K.G."/>
        </authorList>
    </citation>
    <scope>NUCLEOTIDE SEQUENCE [LARGE SCALE GENOMIC DNA]</scope>
    <source>
        <strain evidence="4">108B</strain>
        <plasmid evidence="4">1P</plasmid>
    </source>
</reference>
<dbReference type="PATRIC" id="fig|446692.3.peg.4096"/>
<protein>
    <recommendedName>
        <fullName evidence="2">DUF2726 domain-containing protein</fullName>
    </recommendedName>
</protein>
<evidence type="ECO:0000313" key="4">
    <source>
        <dbReference type="Proteomes" id="UP000056109"/>
    </source>
</evidence>
<name>A0A0U5EZA7_9PROT</name>
<evidence type="ECO:0000256" key="1">
    <source>
        <dbReference type="SAM" id="MobiDB-lite"/>
    </source>
</evidence>
<feature type="domain" description="DUF2726" evidence="2">
    <location>
        <begin position="60"/>
        <end position="166"/>
    </location>
</feature>
<dbReference type="GeneID" id="34784786"/>
<dbReference type="Pfam" id="PF10881">
    <property type="entry name" value="DUF2726"/>
    <property type="match status" value="1"/>
</dbReference>
<evidence type="ECO:0000313" key="3">
    <source>
        <dbReference type="EMBL" id="CEF43065.1"/>
    </source>
</evidence>
<dbReference type="EMBL" id="LN606601">
    <property type="protein sequence ID" value="CEF43065.1"/>
    <property type="molecule type" value="Genomic_DNA"/>
</dbReference>
<feature type="region of interest" description="Disordered" evidence="1">
    <location>
        <begin position="24"/>
        <end position="47"/>
    </location>
</feature>
<sequence>MIGGSCVIGAVVWHVRRRPLGKATPATLSADTPAESVQEPPEQNQTGREAILRKRYQPKALLSDWERRALLAFRAQIPAGHYVCPQVRLAELVSIVVDPRRFPEALNRVAGKSLDFVVIELATGRPVLAIELDDRSHQQRQRQDRDRFVNDLMEALNIPLRRFTPSMTLDVSGHFAPGPSARQVLARPAR</sequence>